<organism evidence="2 3">
    <name type="scientific">Cricetulus griseus</name>
    <name type="common">Chinese hamster</name>
    <name type="synonym">Cricetulus barabensis griseus</name>
    <dbReference type="NCBI Taxonomy" id="10029"/>
    <lineage>
        <taxon>Eukaryota</taxon>
        <taxon>Metazoa</taxon>
        <taxon>Chordata</taxon>
        <taxon>Craniata</taxon>
        <taxon>Vertebrata</taxon>
        <taxon>Euteleostomi</taxon>
        <taxon>Mammalia</taxon>
        <taxon>Eutheria</taxon>
        <taxon>Euarchontoglires</taxon>
        <taxon>Glires</taxon>
        <taxon>Rodentia</taxon>
        <taxon>Myomorpha</taxon>
        <taxon>Muroidea</taxon>
        <taxon>Cricetidae</taxon>
        <taxon>Cricetinae</taxon>
        <taxon>Cricetulus</taxon>
    </lineage>
</organism>
<keyword evidence="1" id="KW-0175">Coiled coil</keyword>
<dbReference type="GO" id="GO:0005886">
    <property type="term" value="C:plasma membrane"/>
    <property type="evidence" value="ECO:0007669"/>
    <property type="project" value="InterPro"/>
</dbReference>
<evidence type="ECO:0000256" key="1">
    <source>
        <dbReference type="SAM" id="Coils"/>
    </source>
</evidence>
<evidence type="ECO:0000313" key="2">
    <source>
        <dbReference type="Ensembl" id="ENSCGRP00001006344.1"/>
    </source>
</evidence>
<dbReference type="AlphaFoldDB" id="A0A8C2QET2"/>
<sequence>MADAITYADLRFVKVPLKNSISNHLGQDCEAYEDGELTYENVQVSPVPGGPSGLSSPARVDKADLQVSQQFRQVTRILEATNSTLWQQLRQKTAQLGQKEVDLQESQTKLTLSQSTLQEKQKIHEATEQQLQACQSEGQRTKENLEREEQRRRDLNQRLIKVQDTLRSRLSCSSDTCCPLGWTREQGRCFYISSTLRSFEESRKYCISLSSQLSYSHWVSLPSSLKKLLNDAKSYWIQQTEEHYQRDEISRYCQLKKFKESWMSFSSFTCTELYPCICELEAFPFPGGDHLH</sequence>
<proteinExistence type="predicted"/>
<dbReference type="InterPro" id="IPR016186">
    <property type="entry name" value="C-type_lectin-like/link_sf"/>
</dbReference>
<dbReference type="SUPFAM" id="SSF56436">
    <property type="entry name" value="C-type lectin-like"/>
    <property type="match status" value="1"/>
</dbReference>
<feature type="coiled-coil region" evidence="1">
    <location>
        <begin position="117"/>
        <end position="165"/>
    </location>
</feature>
<reference evidence="2" key="1">
    <citation type="submission" date="2025-08" db="UniProtKB">
        <authorList>
            <consortium name="Ensembl"/>
        </authorList>
    </citation>
    <scope>IDENTIFICATION</scope>
</reference>
<dbReference type="PANTHER" id="PTHR15028">
    <property type="entry name" value="CD72-RELATED"/>
    <property type="match status" value="1"/>
</dbReference>
<dbReference type="GO" id="GO:0004888">
    <property type="term" value="F:transmembrane signaling receptor activity"/>
    <property type="evidence" value="ECO:0007669"/>
    <property type="project" value="InterPro"/>
</dbReference>
<protein>
    <submittedName>
        <fullName evidence="2">CD72 antigen</fullName>
    </submittedName>
</protein>
<accession>A0A8C2QET2</accession>
<reference evidence="2" key="2">
    <citation type="submission" date="2025-09" db="UniProtKB">
        <authorList>
            <consortium name="Ensembl"/>
        </authorList>
    </citation>
    <scope>IDENTIFICATION</scope>
</reference>
<dbReference type="InterPro" id="IPR039689">
    <property type="entry name" value="CD72"/>
</dbReference>
<name>A0A8C2QET2_CRIGR</name>
<dbReference type="PANTHER" id="PTHR15028:SF6">
    <property type="entry name" value="B-CELL DIFFERENTIATION ANTIGEN CD72"/>
    <property type="match status" value="1"/>
</dbReference>
<evidence type="ECO:0000313" key="3">
    <source>
        <dbReference type="Proteomes" id="UP000694386"/>
    </source>
</evidence>
<dbReference type="Ensembl" id="ENSCGRT00001009952.1">
    <property type="protein sequence ID" value="ENSCGRP00001006344.1"/>
    <property type="gene ID" value="ENSCGRG00001008526.1"/>
</dbReference>
<dbReference type="Proteomes" id="UP000694386">
    <property type="component" value="Unplaced"/>
</dbReference>
<dbReference type="Gene3D" id="3.10.100.10">
    <property type="entry name" value="Mannose-Binding Protein A, subunit A"/>
    <property type="match status" value="1"/>
</dbReference>
<dbReference type="InterPro" id="IPR016187">
    <property type="entry name" value="CTDL_fold"/>
</dbReference>